<dbReference type="InterPro" id="IPR005829">
    <property type="entry name" value="Sugar_transporter_CS"/>
</dbReference>
<keyword evidence="8" id="KW-1185">Reference proteome</keyword>
<name>A0ABN8I6E1_9NEOP</name>
<feature type="non-terminal residue" evidence="7">
    <location>
        <position position="1"/>
    </location>
</feature>
<protein>
    <recommendedName>
        <fullName evidence="6">Major facilitator superfamily (MFS) profile domain-containing protein</fullName>
    </recommendedName>
</protein>
<dbReference type="PROSITE" id="PS50850">
    <property type="entry name" value="MFS"/>
    <property type="match status" value="1"/>
</dbReference>
<dbReference type="InterPro" id="IPR020846">
    <property type="entry name" value="MFS_dom"/>
</dbReference>
<dbReference type="SUPFAM" id="SSF103473">
    <property type="entry name" value="MFS general substrate transporter"/>
    <property type="match status" value="1"/>
</dbReference>
<feature type="transmembrane region" description="Helical" evidence="5">
    <location>
        <begin position="386"/>
        <end position="410"/>
    </location>
</feature>
<organism evidence="7 8">
    <name type="scientific">Iphiclides podalirius</name>
    <name type="common">scarce swallowtail</name>
    <dbReference type="NCBI Taxonomy" id="110791"/>
    <lineage>
        <taxon>Eukaryota</taxon>
        <taxon>Metazoa</taxon>
        <taxon>Ecdysozoa</taxon>
        <taxon>Arthropoda</taxon>
        <taxon>Hexapoda</taxon>
        <taxon>Insecta</taxon>
        <taxon>Pterygota</taxon>
        <taxon>Neoptera</taxon>
        <taxon>Endopterygota</taxon>
        <taxon>Lepidoptera</taxon>
        <taxon>Glossata</taxon>
        <taxon>Ditrysia</taxon>
        <taxon>Papilionoidea</taxon>
        <taxon>Papilionidae</taxon>
        <taxon>Papilioninae</taxon>
        <taxon>Iphiclides</taxon>
    </lineage>
</organism>
<feature type="transmembrane region" description="Helical" evidence="5">
    <location>
        <begin position="152"/>
        <end position="175"/>
    </location>
</feature>
<dbReference type="PROSITE" id="PS00216">
    <property type="entry name" value="SUGAR_TRANSPORT_1"/>
    <property type="match status" value="1"/>
</dbReference>
<evidence type="ECO:0000256" key="1">
    <source>
        <dbReference type="ARBA" id="ARBA00004141"/>
    </source>
</evidence>
<dbReference type="Pfam" id="PF00083">
    <property type="entry name" value="Sugar_tr"/>
    <property type="match status" value="1"/>
</dbReference>
<keyword evidence="3 5" id="KW-1133">Transmembrane helix</keyword>
<dbReference type="InterPro" id="IPR036259">
    <property type="entry name" value="MFS_trans_sf"/>
</dbReference>
<evidence type="ECO:0000313" key="8">
    <source>
        <dbReference type="Proteomes" id="UP000837857"/>
    </source>
</evidence>
<feature type="transmembrane region" description="Helical" evidence="5">
    <location>
        <begin position="449"/>
        <end position="468"/>
    </location>
</feature>
<evidence type="ECO:0000256" key="5">
    <source>
        <dbReference type="SAM" id="Phobius"/>
    </source>
</evidence>
<reference evidence="7" key="1">
    <citation type="submission" date="2022-03" db="EMBL/GenBank/DDBJ databases">
        <authorList>
            <person name="Martin H S."/>
        </authorList>
    </citation>
    <scope>NUCLEOTIDE SEQUENCE</scope>
</reference>
<keyword evidence="4 5" id="KW-0472">Membrane</keyword>
<feature type="transmembrane region" description="Helical" evidence="5">
    <location>
        <begin position="187"/>
        <end position="208"/>
    </location>
</feature>
<feature type="transmembrane region" description="Helical" evidence="5">
    <location>
        <begin position="300"/>
        <end position="321"/>
    </location>
</feature>
<dbReference type="PANTHER" id="PTHR24064">
    <property type="entry name" value="SOLUTE CARRIER FAMILY 22 MEMBER"/>
    <property type="match status" value="1"/>
</dbReference>
<dbReference type="Gene3D" id="1.20.1250.20">
    <property type="entry name" value="MFS general substrate transporter like domains"/>
    <property type="match status" value="1"/>
</dbReference>
<feature type="transmembrane region" description="Helical" evidence="5">
    <location>
        <begin position="361"/>
        <end position="380"/>
    </location>
</feature>
<comment type="subcellular location">
    <subcellularLocation>
        <location evidence="1">Membrane</location>
        <topology evidence="1">Multi-pass membrane protein</topology>
    </subcellularLocation>
</comment>
<evidence type="ECO:0000313" key="7">
    <source>
        <dbReference type="EMBL" id="CAH2047420.1"/>
    </source>
</evidence>
<dbReference type="EMBL" id="OW152829">
    <property type="protein sequence ID" value="CAH2047420.1"/>
    <property type="molecule type" value="Genomic_DNA"/>
</dbReference>
<sequence length="495" mass="55281">MVSMIHVNYIFVAENINHRCLVPECEGLNPGVEVPIWWPKDVDPKCFKPVLNVRAFEEANKTCTNMVFEETLENCHEWIYENNDSIVAALNLGCQSWKPTLVGSIHNAGMIVSMMITGWISDKIGRKPTIIVCSIGGSVGVFKVLVQNYYAYLALEFLESILASGLYTVAVVLLIEVGGETKRVSAGVIFSYAVYVGEVLFAFIAMGLKYWKTLILVVYTPMILFLAYGFLLRESTRWQMLRGRMDEAKETLKAIARANKLDVTSKEITDISDGELRMRFNVAVQKEKEKMKDILNSKEIMIRVCVTSVCFFSSSFIYYGMAVHSVLLPGNKYTNFVLTSITSFPGDLLAYYTFNKFGRRISLQCGYIVSAIFLMAQTFIPNDKVWLKVLLFLTGKIGVVVCFTGIYTYSLELFPTSVRGSLVGWGNTAARVGSMLAPLTPLLSMELASLPSILFASTAIVAALLLTFTPETKNLPLFDTIAQIDNHQEKITTHL</sequence>
<proteinExistence type="predicted"/>
<gene>
    <name evidence="7" type="ORF">IPOD504_LOCUS5769</name>
</gene>
<feature type="transmembrane region" description="Helical" evidence="5">
    <location>
        <begin position="129"/>
        <end position="146"/>
    </location>
</feature>
<feature type="transmembrane region" description="Helical" evidence="5">
    <location>
        <begin position="214"/>
        <end position="232"/>
    </location>
</feature>
<dbReference type="InterPro" id="IPR005828">
    <property type="entry name" value="MFS_sugar_transport-like"/>
</dbReference>
<accession>A0ABN8I6E1</accession>
<evidence type="ECO:0000256" key="2">
    <source>
        <dbReference type="ARBA" id="ARBA00022692"/>
    </source>
</evidence>
<keyword evidence="2 5" id="KW-0812">Transmembrane</keyword>
<evidence type="ECO:0000256" key="4">
    <source>
        <dbReference type="ARBA" id="ARBA00023136"/>
    </source>
</evidence>
<evidence type="ECO:0000259" key="6">
    <source>
        <dbReference type="PROSITE" id="PS50850"/>
    </source>
</evidence>
<dbReference type="Proteomes" id="UP000837857">
    <property type="component" value="Chromosome 17"/>
</dbReference>
<feature type="domain" description="Major facilitator superfamily (MFS) profile" evidence="6">
    <location>
        <begin position="1"/>
        <end position="474"/>
    </location>
</feature>
<evidence type="ECO:0000256" key="3">
    <source>
        <dbReference type="ARBA" id="ARBA00022989"/>
    </source>
</evidence>